<reference evidence="16" key="1">
    <citation type="submission" date="2011-08" db="EMBL/GenBank/DDBJ databases">
        <authorList>
            <person name="Rombauts S."/>
        </authorList>
    </citation>
    <scope>NUCLEOTIDE SEQUENCE</scope>
    <source>
        <strain evidence="16">London</strain>
    </source>
</reference>
<dbReference type="InterPro" id="IPR050725">
    <property type="entry name" value="CysQ/Inositol_MonoPase"/>
</dbReference>
<comment type="pathway">
    <text evidence="4">Polyol metabolism; myo-inositol biosynthesis; myo-inositol from D-glucose 6-phosphate: step 2/2.</text>
</comment>
<dbReference type="PANTHER" id="PTHR43028:SF4">
    <property type="entry name" value="INOSITOL MONOPHOSPHATASE 3"/>
    <property type="match status" value="1"/>
</dbReference>
<keyword evidence="10 14" id="KW-0460">Magnesium</keyword>
<dbReference type="Gene3D" id="3.40.190.80">
    <property type="match status" value="1"/>
</dbReference>
<dbReference type="Pfam" id="PF00459">
    <property type="entry name" value="Inositol_P"/>
    <property type="match status" value="1"/>
</dbReference>
<dbReference type="GO" id="GO:0052834">
    <property type="term" value="F:inositol monophosphate phosphatase activity"/>
    <property type="evidence" value="ECO:0007669"/>
    <property type="project" value="UniProtKB-EC"/>
</dbReference>
<sequence length="246" mass="27965">MYLLVSSYESRTDGPTYVTTRDANIIQKLKALRIIEEPLKFTNYNCYNYKFEYPDICVLDWFQLLGYRVQTMAMTYDPGVALAQPSIHFLLTHIFDFIFSGQTIDLKNLLVTLIRAAERGGKEVVGVMKNRELHSRAKSKDENGKDELLGDLRSHQMMVLQALQLIKGNADAYVHSTSIKKWDICAPNAVLDSVQNSLMTDLKGNTIDHNDTGDVYNRNGLLATYQTNHQKILQAFKNLASSIKHI</sequence>
<evidence type="ECO:0000256" key="5">
    <source>
        <dbReference type="ARBA" id="ARBA00009759"/>
    </source>
</evidence>
<comment type="cofactor">
    <cofactor evidence="2 14">
        <name>Mg(2+)</name>
        <dbReference type="ChEBI" id="CHEBI:18420"/>
    </cofactor>
</comment>
<evidence type="ECO:0000256" key="8">
    <source>
        <dbReference type="ARBA" id="ARBA00022723"/>
    </source>
</evidence>
<reference evidence="15" key="2">
    <citation type="submission" date="2015-06" db="UniProtKB">
        <authorList>
            <consortium name="EnsemblMetazoa"/>
        </authorList>
    </citation>
    <scope>IDENTIFICATION</scope>
</reference>
<accession>T1JW40</accession>
<dbReference type="GO" id="GO:0008254">
    <property type="term" value="F:3'-nucleotidase activity"/>
    <property type="evidence" value="ECO:0007669"/>
    <property type="project" value="TreeGrafter"/>
</dbReference>
<keyword evidence="16" id="KW-1185">Reference proteome</keyword>
<proteinExistence type="inferred from homology"/>
<evidence type="ECO:0000256" key="13">
    <source>
        <dbReference type="ARBA" id="ARBA00042119"/>
    </source>
</evidence>
<dbReference type="PANTHER" id="PTHR43028">
    <property type="entry name" value="3'(2'),5'-BISPHOSPHATE NUCLEOTIDASE 1"/>
    <property type="match status" value="1"/>
</dbReference>
<evidence type="ECO:0000313" key="15">
    <source>
        <dbReference type="EnsemblMetazoa" id="tetur02g06900.1"/>
    </source>
</evidence>
<keyword evidence="8 14" id="KW-0479">Metal-binding</keyword>
<evidence type="ECO:0000256" key="2">
    <source>
        <dbReference type="ARBA" id="ARBA00001946"/>
    </source>
</evidence>
<evidence type="ECO:0000256" key="11">
    <source>
        <dbReference type="ARBA" id="ARBA00022989"/>
    </source>
</evidence>
<dbReference type="GO" id="GO:0012505">
    <property type="term" value="C:endomembrane system"/>
    <property type="evidence" value="ECO:0007669"/>
    <property type="project" value="TreeGrafter"/>
</dbReference>
<dbReference type="GO" id="GO:0046872">
    <property type="term" value="F:metal ion binding"/>
    <property type="evidence" value="ECO:0007669"/>
    <property type="project" value="UniProtKB-KW"/>
</dbReference>
<dbReference type="SUPFAM" id="SSF56655">
    <property type="entry name" value="Carbohydrate phosphatase"/>
    <property type="match status" value="1"/>
</dbReference>
<feature type="binding site" evidence="14">
    <location>
        <position position="183"/>
    </location>
    <ligand>
        <name>Mg(2+)</name>
        <dbReference type="ChEBI" id="CHEBI:18420"/>
        <label>1</label>
        <note>catalytic</note>
    </ligand>
</feature>
<dbReference type="GO" id="GO:0016020">
    <property type="term" value="C:membrane"/>
    <property type="evidence" value="ECO:0007669"/>
    <property type="project" value="UniProtKB-SubCell"/>
</dbReference>
<keyword evidence="9" id="KW-0378">Hydrolase</keyword>
<dbReference type="Proteomes" id="UP000015104">
    <property type="component" value="Unassembled WGS sequence"/>
</dbReference>
<evidence type="ECO:0000256" key="7">
    <source>
        <dbReference type="ARBA" id="ARBA00022692"/>
    </source>
</evidence>
<protein>
    <recommendedName>
        <fullName evidence="6">inositol-phosphate phosphatase</fullName>
        <ecNumber evidence="6">3.1.3.25</ecNumber>
    </recommendedName>
    <alternativeName>
        <fullName evidence="13">Myo-inositol monophosphatase A3</fullName>
    </alternativeName>
</protein>
<keyword evidence="7" id="KW-0812">Transmembrane</keyword>
<dbReference type="EC" id="3.1.3.25" evidence="6"/>
<dbReference type="InterPro" id="IPR000760">
    <property type="entry name" value="Inositol_monophosphatase-like"/>
</dbReference>
<evidence type="ECO:0000256" key="4">
    <source>
        <dbReference type="ARBA" id="ARBA00005152"/>
    </source>
</evidence>
<evidence type="ECO:0000256" key="14">
    <source>
        <dbReference type="PIRSR" id="PIRSR600760-2"/>
    </source>
</evidence>
<evidence type="ECO:0000256" key="6">
    <source>
        <dbReference type="ARBA" id="ARBA00013106"/>
    </source>
</evidence>
<dbReference type="EnsemblMetazoa" id="tetur02g06900.1">
    <property type="protein sequence ID" value="tetur02g06900.1"/>
    <property type="gene ID" value="tetur02g06900"/>
</dbReference>
<evidence type="ECO:0000256" key="12">
    <source>
        <dbReference type="ARBA" id="ARBA00023136"/>
    </source>
</evidence>
<name>T1JW40_TETUR</name>
<dbReference type="HOGENOM" id="CLU_1130331_0_0_1"/>
<comment type="subcellular location">
    <subcellularLocation>
        <location evidence="3">Membrane</location>
        <topology evidence="3">Single-pass membrane protein</topology>
    </subcellularLocation>
</comment>
<comment type="similarity">
    <text evidence="5">Belongs to the inositol monophosphatase superfamily.</text>
</comment>
<evidence type="ECO:0000256" key="3">
    <source>
        <dbReference type="ARBA" id="ARBA00004167"/>
    </source>
</evidence>
<evidence type="ECO:0000313" key="16">
    <source>
        <dbReference type="Proteomes" id="UP000015104"/>
    </source>
</evidence>
<keyword evidence="12" id="KW-0472">Membrane</keyword>
<evidence type="ECO:0000256" key="9">
    <source>
        <dbReference type="ARBA" id="ARBA00022801"/>
    </source>
</evidence>
<dbReference type="AlphaFoldDB" id="T1JW40"/>
<comment type="catalytic activity">
    <reaction evidence="1">
        <text>a myo-inositol phosphate + H2O = myo-inositol + phosphate</text>
        <dbReference type="Rhea" id="RHEA:24056"/>
        <dbReference type="ChEBI" id="CHEBI:15377"/>
        <dbReference type="ChEBI" id="CHEBI:17268"/>
        <dbReference type="ChEBI" id="CHEBI:43474"/>
        <dbReference type="ChEBI" id="CHEBI:84139"/>
        <dbReference type="EC" id="3.1.3.25"/>
    </reaction>
</comment>
<dbReference type="EMBL" id="CAEY01000807">
    <property type="status" value="NOT_ANNOTATED_CDS"/>
    <property type="molecule type" value="Genomic_DNA"/>
</dbReference>
<organism evidence="15 16">
    <name type="scientific">Tetranychus urticae</name>
    <name type="common">Two-spotted spider mite</name>
    <dbReference type="NCBI Taxonomy" id="32264"/>
    <lineage>
        <taxon>Eukaryota</taxon>
        <taxon>Metazoa</taxon>
        <taxon>Ecdysozoa</taxon>
        <taxon>Arthropoda</taxon>
        <taxon>Chelicerata</taxon>
        <taxon>Arachnida</taxon>
        <taxon>Acari</taxon>
        <taxon>Acariformes</taxon>
        <taxon>Trombidiformes</taxon>
        <taxon>Prostigmata</taxon>
        <taxon>Eleutherengona</taxon>
        <taxon>Raphignathae</taxon>
        <taxon>Tetranychoidea</taxon>
        <taxon>Tetranychidae</taxon>
        <taxon>Tetranychus</taxon>
    </lineage>
</organism>
<evidence type="ECO:0000256" key="1">
    <source>
        <dbReference type="ARBA" id="ARBA00001033"/>
    </source>
</evidence>
<evidence type="ECO:0000256" key="10">
    <source>
        <dbReference type="ARBA" id="ARBA00022842"/>
    </source>
</evidence>
<keyword evidence="11" id="KW-1133">Transmembrane helix</keyword>
<dbReference type="STRING" id="32264.T1JW40"/>